<evidence type="ECO:0000313" key="2">
    <source>
        <dbReference type="EMBL" id="CAK65480.1"/>
    </source>
</evidence>
<dbReference type="KEGG" id="ptm:GSPATT00034959001"/>
<dbReference type="RefSeq" id="XP_001432877.1">
    <property type="nucleotide sequence ID" value="XM_001432840.1"/>
</dbReference>
<organism evidence="2 3">
    <name type="scientific">Paramecium tetraurelia</name>
    <dbReference type="NCBI Taxonomy" id="5888"/>
    <lineage>
        <taxon>Eukaryota</taxon>
        <taxon>Sar</taxon>
        <taxon>Alveolata</taxon>
        <taxon>Ciliophora</taxon>
        <taxon>Intramacronucleata</taxon>
        <taxon>Oligohymenophorea</taxon>
        <taxon>Peniculida</taxon>
        <taxon>Parameciidae</taxon>
        <taxon>Paramecium</taxon>
    </lineage>
</organism>
<feature type="region of interest" description="Disordered" evidence="1">
    <location>
        <begin position="1"/>
        <end position="23"/>
    </location>
</feature>
<dbReference type="InterPro" id="IPR009068">
    <property type="entry name" value="uS15_NS1_RNA-bd_sf"/>
</dbReference>
<name>A0C3W3_PARTE</name>
<dbReference type="AlphaFoldDB" id="A0C3W3"/>
<dbReference type="InParanoid" id="A0C3W3"/>
<keyword evidence="3" id="KW-1185">Reference proteome</keyword>
<protein>
    <submittedName>
        <fullName evidence="2">Uncharacterized protein</fullName>
    </submittedName>
</protein>
<accession>A0C3W3</accession>
<proteinExistence type="predicted"/>
<dbReference type="Proteomes" id="UP000000600">
    <property type="component" value="Unassembled WGS sequence"/>
</dbReference>
<sequence length="148" mass="17490">MEEQKGSRNKTKSNTAIQRAEASICSTRRSRTTRLLREKAKFTNPKEKPCPFLLLKYRVQIEHLHMTKNDFSSHRSFVMLVNLYTRLFQYLKNKSSTHIRELTKDLGIYRLQSRVQLQEKLDVIRYFKNSFLLPNLGATENKSSNYTT</sequence>
<evidence type="ECO:0000313" key="3">
    <source>
        <dbReference type="Proteomes" id="UP000000600"/>
    </source>
</evidence>
<dbReference type="GeneID" id="5018662"/>
<evidence type="ECO:0000256" key="1">
    <source>
        <dbReference type="SAM" id="MobiDB-lite"/>
    </source>
</evidence>
<dbReference type="EMBL" id="CT868039">
    <property type="protein sequence ID" value="CAK65480.1"/>
    <property type="molecule type" value="Genomic_DNA"/>
</dbReference>
<dbReference type="SUPFAM" id="SSF47060">
    <property type="entry name" value="S15/NS1 RNA-binding domain"/>
    <property type="match status" value="1"/>
</dbReference>
<gene>
    <name evidence="2" type="ORF">GSPATT00034959001</name>
</gene>
<dbReference type="HOGENOM" id="CLU_1762316_0_0_1"/>
<reference evidence="2 3" key="1">
    <citation type="journal article" date="2006" name="Nature">
        <title>Global trends of whole-genome duplications revealed by the ciliate Paramecium tetraurelia.</title>
        <authorList>
            <consortium name="Genoscope"/>
            <person name="Aury J.-M."/>
            <person name="Jaillon O."/>
            <person name="Duret L."/>
            <person name="Noel B."/>
            <person name="Jubin C."/>
            <person name="Porcel B.M."/>
            <person name="Segurens B."/>
            <person name="Daubin V."/>
            <person name="Anthouard V."/>
            <person name="Aiach N."/>
            <person name="Arnaiz O."/>
            <person name="Billaut A."/>
            <person name="Beisson J."/>
            <person name="Blanc I."/>
            <person name="Bouhouche K."/>
            <person name="Camara F."/>
            <person name="Duharcourt S."/>
            <person name="Guigo R."/>
            <person name="Gogendeau D."/>
            <person name="Katinka M."/>
            <person name="Keller A.-M."/>
            <person name="Kissmehl R."/>
            <person name="Klotz C."/>
            <person name="Koll F."/>
            <person name="Le Moue A."/>
            <person name="Lepere C."/>
            <person name="Malinsky S."/>
            <person name="Nowacki M."/>
            <person name="Nowak J.K."/>
            <person name="Plattner H."/>
            <person name="Poulain J."/>
            <person name="Ruiz F."/>
            <person name="Serrano V."/>
            <person name="Zagulski M."/>
            <person name="Dessen P."/>
            <person name="Betermier M."/>
            <person name="Weissenbach J."/>
            <person name="Scarpelli C."/>
            <person name="Schachter V."/>
            <person name="Sperling L."/>
            <person name="Meyer E."/>
            <person name="Cohen J."/>
            <person name="Wincker P."/>
        </authorList>
    </citation>
    <scope>NUCLEOTIDE SEQUENCE [LARGE SCALE GENOMIC DNA]</scope>
    <source>
        <strain evidence="2 3">Stock d4-2</strain>
    </source>
</reference>